<keyword evidence="7 15" id="KW-0436">Ligase</keyword>
<evidence type="ECO:0000313" key="19">
    <source>
        <dbReference type="Proteomes" id="UP000297713"/>
    </source>
</evidence>
<dbReference type="PANTHER" id="PTHR10520:SF12">
    <property type="entry name" value="TRIFUNCTIONAL PURINE BIOSYNTHETIC PROTEIN ADENOSINE-3"/>
    <property type="match status" value="1"/>
</dbReference>
<evidence type="ECO:0000256" key="14">
    <source>
        <dbReference type="ARBA" id="ARBA00049057"/>
    </source>
</evidence>
<dbReference type="InterPro" id="IPR004733">
    <property type="entry name" value="PurM_cligase"/>
</dbReference>
<dbReference type="GO" id="GO:0004641">
    <property type="term" value="F:phosphoribosylformylglycinamidine cyclo-ligase activity"/>
    <property type="evidence" value="ECO:0007669"/>
    <property type="project" value="UniProtKB-UniRule"/>
</dbReference>
<evidence type="ECO:0000256" key="4">
    <source>
        <dbReference type="ARBA" id="ARBA00013047"/>
    </source>
</evidence>
<keyword evidence="8 15" id="KW-0547">Nucleotide-binding</keyword>
<dbReference type="UniPathway" id="UPA00074">
    <property type="reaction ID" value="UER00129"/>
</dbReference>
<comment type="caution">
    <text evidence="18">The sequence shown here is derived from an EMBL/GenBank/DDBJ whole genome shotgun (WGS) entry which is preliminary data.</text>
</comment>
<keyword evidence="10 15" id="KW-0067">ATP-binding</keyword>
<name>A0A4Y8P7L0_9BACT</name>
<dbReference type="RefSeq" id="WP_134440871.1">
    <property type="nucleotide sequence ID" value="NZ_CP065957.1"/>
</dbReference>
<dbReference type="GO" id="GO:0046084">
    <property type="term" value="P:adenine biosynthetic process"/>
    <property type="evidence" value="ECO:0007669"/>
    <property type="project" value="TreeGrafter"/>
</dbReference>
<keyword evidence="6 15" id="KW-0963">Cytoplasm</keyword>
<keyword evidence="9 15" id="KW-0658">Purine biosynthesis</keyword>
<dbReference type="NCBIfam" id="TIGR00878">
    <property type="entry name" value="purM"/>
    <property type="match status" value="1"/>
</dbReference>
<dbReference type="Proteomes" id="UP000297713">
    <property type="component" value="Unassembled WGS sequence"/>
</dbReference>
<gene>
    <name evidence="15" type="primary">purM</name>
    <name evidence="18" type="ORF">A7Q10_02490</name>
</gene>
<dbReference type="InterPro" id="IPR010918">
    <property type="entry name" value="PurM-like_C_dom"/>
</dbReference>
<reference evidence="18 19" key="1">
    <citation type="submission" date="2016-05" db="EMBL/GenBank/DDBJ databases">
        <title>Diversity and Homogeneity among Thermoacidophilic Verrucomicrobia Methanotrophs Linked with Geographical Origin.</title>
        <authorList>
            <person name="Erikstad H.-A."/>
            <person name="Smestad N.B."/>
            <person name="Ceballos R.M."/>
            <person name="Birkeland N.-K."/>
        </authorList>
    </citation>
    <scope>NUCLEOTIDE SEQUENCE [LARGE SCALE GENOMIC DNA]</scope>
    <source>
        <strain evidence="18 19">Phi</strain>
    </source>
</reference>
<comment type="pathway">
    <text evidence="2 15">Purine metabolism; IMP biosynthesis via de novo pathway; 5-amino-1-(5-phospho-D-ribosyl)imidazole from N(2)-formyl-N(1)-(5-phospho-D-ribosyl)glycinamide: step 2/2.</text>
</comment>
<evidence type="ECO:0000256" key="10">
    <source>
        <dbReference type="ARBA" id="ARBA00022840"/>
    </source>
</evidence>
<evidence type="ECO:0000256" key="3">
    <source>
        <dbReference type="ARBA" id="ARBA00010280"/>
    </source>
</evidence>
<dbReference type="SUPFAM" id="SSF55326">
    <property type="entry name" value="PurM N-terminal domain-like"/>
    <property type="match status" value="1"/>
</dbReference>
<evidence type="ECO:0000256" key="7">
    <source>
        <dbReference type="ARBA" id="ARBA00022598"/>
    </source>
</evidence>
<dbReference type="GO" id="GO:0006189">
    <property type="term" value="P:'de novo' IMP biosynthetic process"/>
    <property type="evidence" value="ECO:0007669"/>
    <property type="project" value="UniProtKB-UniRule"/>
</dbReference>
<accession>A0A4Y8P7L0</accession>
<dbReference type="InterPro" id="IPR036921">
    <property type="entry name" value="PurM-like_N_sf"/>
</dbReference>
<sequence length="336" mass="36669">MNLYSKAGVDINAAQDFKSKIPSIISPSRRPEVIGNIGGFGGLFSAFFPHLRHPVLVSSIDGVGTKLIVGQMANRLESLGEDLVNHCVNDIGSLGADPLFFLDYIGCGKLDSSRFLPILQGMAKACQKAGCALLGGETAQMPGLYKEKDFDLVGAIVGVVDKENIIDGKTIRANDLIIGLPSSGLHTNGYSLVRKLLFEQNRFDLWDIPQGLNRPLAEELLEVHKSYLKEIQLLRGLLPIKGIAHITGGGFLENIPRILPHDVDAIIYTNRWPIPALFSFLTKLGSLSIEERYTVFNMGIGLCLVIAPEYKEQCLKHIDGYLIGNIIPGNGKVHLQ</sequence>
<dbReference type="CDD" id="cd02196">
    <property type="entry name" value="PurM"/>
    <property type="match status" value="1"/>
</dbReference>
<organism evidence="18 19">
    <name type="scientific">Methylacidiphilum caldifontis</name>
    <dbReference type="NCBI Taxonomy" id="2795386"/>
    <lineage>
        <taxon>Bacteria</taxon>
        <taxon>Pseudomonadati</taxon>
        <taxon>Verrucomicrobiota</taxon>
        <taxon>Methylacidiphilae</taxon>
        <taxon>Methylacidiphilales</taxon>
        <taxon>Methylacidiphilaceae</taxon>
        <taxon>Methylacidiphilum (ex Ratnadevi et al. 2023)</taxon>
    </lineage>
</organism>
<evidence type="ECO:0000256" key="2">
    <source>
        <dbReference type="ARBA" id="ARBA00004686"/>
    </source>
</evidence>
<dbReference type="GO" id="GO:0004637">
    <property type="term" value="F:phosphoribosylamine-glycine ligase activity"/>
    <property type="evidence" value="ECO:0007669"/>
    <property type="project" value="TreeGrafter"/>
</dbReference>
<dbReference type="EC" id="6.3.3.1" evidence="4 15"/>
<evidence type="ECO:0000259" key="17">
    <source>
        <dbReference type="Pfam" id="PF02769"/>
    </source>
</evidence>
<dbReference type="Gene3D" id="3.90.650.10">
    <property type="entry name" value="PurM-like C-terminal domain"/>
    <property type="match status" value="1"/>
</dbReference>
<evidence type="ECO:0000256" key="6">
    <source>
        <dbReference type="ARBA" id="ARBA00022490"/>
    </source>
</evidence>
<comment type="subcellular location">
    <subcellularLocation>
        <location evidence="1 15">Cytoplasm</location>
    </subcellularLocation>
</comment>
<dbReference type="AlphaFoldDB" id="A0A4Y8P7L0"/>
<dbReference type="OrthoDB" id="9802507at2"/>
<dbReference type="GO" id="GO:0005524">
    <property type="term" value="F:ATP binding"/>
    <property type="evidence" value="ECO:0007669"/>
    <property type="project" value="UniProtKB-KW"/>
</dbReference>
<evidence type="ECO:0000256" key="11">
    <source>
        <dbReference type="ARBA" id="ARBA00031908"/>
    </source>
</evidence>
<dbReference type="InterPro" id="IPR016188">
    <property type="entry name" value="PurM-like_N"/>
</dbReference>
<dbReference type="Gene3D" id="3.30.1330.10">
    <property type="entry name" value="PurM-like, N-terminal domain"/>
    <property type="match status" value="1"/>
</dbReference>
<dbReference type="EMBL" id="LXQC01000187">
    <property type="protein sequence ID" value="TFE66219.1"/>
    <property type="molecule type" value="Genomic_DNA"/>
</dbReference>
<comment type="similarity">
    <text evidence="3 15">Belongs to the AIR synthase family.</text>
</comment>
<protein>
    <recommendedName>
        <fullName evidence="5 15">Phosphoribosylformylglycinamidine cyclo-ligase</fullName>
        <ecNumber evidence="4 15">6.3.3.1</ecNumber>
    </recommendedName>
    <alternativeName>
        <fullName evidence="12 15">AIR synthase</fullName>
    </alternativeName>
    <alternativeName>
        <fullName evidence="13 15">AIRS</fullName>
    </alternativeName>
    <alternativeName>
        <fullName evidence="11 15">Phosphoribosyl-aminoimidazole synthetase</fullName>
    </alternativeName>
</protein>
<evidence type="ECO:0000256" key="5">
    <source>
        <dbReference type="ARBA" id="ARBA00020367"/>
    </source>
</evidence>
<dbReference type="FunFam" id="3.90.650.10:FF:000011">
    <property type="entry name" value="Phosphoribosylformylglycinamidine cyclo-ligase"/>
    <property type="match status" value="1"/>
</dbReference>
<proteinExistence type="inferred from homology"/>
<evidence type="ECO:0000256" key="13">
    <source>
        <dbReference type="ARBA" id="ARBA00033093"/>
    </source>
</evidence>
<feature type="domain" description="PurM-like C-terminal" evidence="17">
    <location>
        <begin position="173"/>
        <end position="329"/>
    </location>
</feature>
<keyword evidence="19" id="KW-1185">Reference proteome</keyword>
<comment type="catalytic activity">
    <reaction evidence="14 15">
        <text>2-formamido-N(1)-(5-O-phospho-beta-D-ribosyl)acetamidine + ATP = 5-amino-1-(5-phospho-beta-D-ribosyl)imidazole + ADP + phosphate + H(+)</text>
        <dbReference type="Rhea" id="RHEA:23032"/>
        <dbReference type="ChEBI" id="CHEBI:15378"/>
        <dbReference type="ChEBI" id="CHEBI:30616"/>
        <dbReference type="ChEBI" id="CHEBI:43474"/>
        <dbReference type="ChEBI" id="CHEBI:137981"/>
        <dbReference type="ChEBI" id="CHEBI:147287"/>
        <dbReference type="ChEBI" id="CHEBI:456216"/>
        <dbReference type="EC" id="6.3.3.1"/>
    </reaction>
</comment>
<dbReference type="HAMAP" id="MF_00741">
    <property type="entry name" value="AIRS"/>
    <property type="match status" value="1"/>
</dbReference>
<dbReference type="InterPro" id="IPR036676">
    <property type="entry name" value="PurM-like_C_sf"/>
</dbReference>
<feature type="domain" description="PurM-like N-terminal" evidence="16">
    <location>
        <begin position="56"/>
        <end position="160"/>
    </location>
</feature>
<dbReference type="PANTHER" id="PTHR10520">
    <property type="entry name" value="TRIFUNCTIONAL PURINE BIOSYNTHETIC PROTEIN ADENOSINE-3-RELATED"/>
    <property type="match status" value="1"/>
</dbReference>
<evidence type="ECO:0000256" key="15">
    <source>
        <dbReference type="HAMAP-Rule" id="MF_00741"/>
    </source>
</evidence>
<dbReference type="SUPFAM" id="SSF56042">
    <property type="entry name" value="PurM C-terminal domain-like"/>
    <property type="match status" value="1"/>
</dbReference>
<evidence type="ECO:0000256" key="9">
    <source>
        <dbReference type="ARBA" id="ARBA00022755"/>
    </source>
</evidence>
<dbReference type="Pfam" id="PF02769">
    <property type="entry name" value="AIRS_C"/>
    <property type="match status" value="1"/>
</dbReference>
<evidence type="ECO:0000313" key="18">
    <source>
        <dbReference type="EMBL" id="TFE66219.1"/>
    </source>
</evidence>
<dbReference type="GO" id="GO:0005829">
    <property type="term" value="C:cytosol"/>
    <property type="evidence" value="ECO:0007669"/>
    <property type="project" value="TreeGrafter"/>
</dbReference>
<evidence type="ECO:0000259" key="16">
    <source>
        <dbReference type="Pfam" id="PF00586"/>
    </source>
</evidence>
<evidence type="ECO:0000256" key="12">
    <source>
        <dbReference type="ARBA" id="ARBA00032931"/>
    </source>
</evidence>
<dbReference type="Pfam" id="PF00586">
    <property type="entry name" value="AIRS"/>
    <property type="match status" value="1"/>
</dbReference>
<evidence type="ECO:0000256" key="8">
    <source>
        <dbReference type="ARBA" id="ARBA00022741"/>
    </source>
</evidence>
<evidence type="ECO:0000256" key="1">
    <source>
        <dbReference type="ARBA" id="ARBA00004496"/>
    </source>
</evidence>